<feature type="compositionally biased region" description="Basic and acidic residues" evidence="4">
    <location>
        <begin position="1"/>
        <end position="14"/>
    </location>
</feature>
<evidence type="ECO:0000313" key="6">
    <source>
        <dbReference type="EMBL" id="KUF95241.1"/>
    </source>
</evidence>
<comment type="caution">
    <text evidence="6">The sequence shown here is derived from an EMBL/GenBank/DDBJ whole genome shotgun (WGS) entry which is preliminary data.</text>
</comment>
<feature type="region of interest" description="Disordered" evidence="4">
    <location>
        <begin position="328"/>
        <end position="395"/>
    </location>
</feature>
<dbReference type="Proteomes" id="UP000054636">
    <property type="component" value="Unassembled WGS sequence"/>
</dbReference>
<keyword evidence="2" id="KW-0396">Initiation factor</keyword>
<dbReference type="GO" id="GO:0003743">
    <property type="term" value="F:translation initiation factor activity"/>
    <property type="evidence" value="ECO:0007669"/>
    <property type="project" value="UniProtKB-KW"/>
</dbReference>
<dbReference type="Pfam" id="PF02854">
    <property type="entry name" value="MIF4G"/>
    <property type="match status" value="1"/>
</dbReference>
<evidence type="ECO:0000313" key="7">
    <source>
        <dbReference type="Proteomes" id="UP000054636"/>
    </source>
</evidence>
<keyword evidence="3" id="KW-0648">Protein biosynthesis</keyword>
<feature type="compositionally biased region" description="Basic and acidic residues" evidence="4">
    <location>
        <begin position="95"/>
        <end position="109"/>
    </location>
</feature>
<evidence type="ECO:0000259" key="5">
    <source>
        <dbReference type="Pfam" id="PF02854"/>
    </source>
</evidence>
<dbReference type="EMBL" id="LNFP01000239">
    <property type="protein sequence ID" value="KUF95241.1"/>
    <property type="molecule type" value="Genomic_DNA"/>
</dbReference>
<evidence type="ECO:0000256" key="4">
    <source>
        <dbReference type="SAM" id="MobiDB-lite"/>
    </source>
</evidence>
<feature type="domain" description="MIF4G" evidence="5">
    <location>
        <begin position="418"/>
        <end position="481"/>
    </location>
</feature>
<dbReference type="PANTHER" id="PTHR23253">
    <property type="entry name" value="EUKARYOTIC TRANSLATION INITIATION FACTOR 4 GAMMA"/>
    <property type="match status" value="1"/>
</dbReference>
<dbReference type="Gene3D" id="1.25.40.180">
    <property type="match status" value="1"/>
</dbReference>
<feature type="compositionally biased region" description="Low complexity" evidence="4">
    <location>
        <begin position="44"/>
        <end position="57"/>
    </location>
</feature>
<comment type="similarity">
    <text evidence="1">Belongs to the eukaryotic initiation factor 4G family.</text>
</comment>
<accession>A0A0W8DFV6</accession>
<dbReference type="PANTHER" id="PTHR23253:SF9">
    <property type="entry name" value="EUKARYOTIC TRANSLATION INITIATION FACTOR 4 GAMMA 2"/>
    <property type="match status" value="1"/>
</dbReference>
<evidence type="ECO:0000256" key="2">
    <source>
        <dbReference type="ARBA" id="ARBA00022540"/>
    </source>
</evidence>
<reference evidence="6 7" key="1">
    <citation type="submission" date="2015-11" db="EMBL/GenBank/DDBJ databases">
        <title>Genomes and virulence difference between two physiological races of Phytophthora nicotianae.</title>
        <authorList>
            <person name="Liu H."/>
            <person name="Ma X."/>
            <person name="Yu H."/>
            <person name="Fang D."/>
            <person name="Li Y."/>
            <person name="Wang X."/>
            <person name="Wang W."/>
            <person name="Dong Y."/>
            <person name="Xiao B."/>
        </authorList>
    </citation>
    <scope>NUCLEOTIDE SEQUENCE [LARGE SCALE GENOMIC DNA]</scope>
    <source>
        <strain evidence="7">race 1</strain>
    </source>
</reference>
<name>A0A0W8DFV6_PHYNI</name>
<dbReference type="AlphaFoldDB" id="A0A0W8DFV6"/>
<feature type="compositionally biased region" description="Basic and acidic residues" evidence="4">
    <location>
        <begin position="120"/>
        <end position="141"/>
    </location>
</feature>
<evidence type="ECO:0000256" key="1">
    <source>
        <dbReference type="ARBA" id="ARBA00005775"/>
    </source>
</evidence>
<proteinExistence type="inferred from homology"/>
<gene>
    <name evidence="6" type="ORF">AM588_10007423</name>
</gene>
<feature type="compositionally biased region" description="Basic and acidic residues" evidence="4">
    <location>
        <begin position="185"/>
        <end position="209"/>
    </location>
</feature>
<dbReference type="InterPro" id="IPR016024">
    <property type="entry name" value="ARM-type_fold"/>
</dbReference>
<protein>
    <recommendedName>
        <fullName evidence="5">MIF4G domain-containing protein</fullName>
    </recommendedName>
</protein>
<feature type="compositionally biased region" description="Gly residues" evidence="4">
    <location>
        <begin position="361"/>
        <end position="378"/>
    </location>
</feature>
<dbReference type="InterPro" id="IPR003890">
    <property type="entry name" value="MIF4G-like_typ-3"/>
</dbReference>
<evidence type="ECO:0000256" key="3">
    <source>
        <dbReference type="ARBA" id="ARBA00022917"/>
    </source>
</evidence>
<organism evidence="6 7">
    <name type="scientific">Phytophthora nicotianae</name>
    <name type="common">Potato buckeye rot agent</name>
    <name type="synonym">Phytophthora parasitica</name>
    <dbReference type="NCBI Taxonomy" id="4792"/>
    <lineage>
        <taxon>Eukaryota</taxon>
        <taxon>Sar</taxon>
        <taxon>Stramenopiles</taxon>
        <taxon>Oomycota</taxon>
        <taxon>Peronosporomycetes</taxon>
        <taxon>Peronosporales</taxon>
        <taxon>Peronosporaceae</taxon>
        <taxon>Phytophthora</taxon>
    </lineage>
</organism>
<feature type="region of interest" description="Disordered" evidence="4">
    <location>
        <begin position="1"/>
        <end position="222"/>
    </location>
</feature>
<dbReference type="SUPFAM" id="SSF48371">
    <property type="entry name" value="ARM repeat"/>
    <property type="match status" value="1"/>
</dbReference>
<dbReference type="GO" id="GO:0003729">
    <property type="term" value="F:mRNA binding"/>
    <property type="evidence" value="ECO:0007669"/>
    <property type="project" value="TreeGrafter"/>
</dbReference>
<feature type="compositionally biased region" description="Gly residues" evidence="4">
    <location>
        <begin position="341"/>
        <end position="350"/>
    </location>
</feature>
<feature type="compositionally biased region" description="Basic and acidic residues" evidence="4">
    <location>
        <begin position="152"/>
        <end position="163"/>
    </location>
</feature>
<sequence length="554" mass="59863">MKSSQDVRVKKERPASGTIGRSFGKQSQEASRRSSLDGGAASLRRVNSSSPVGSSGNRFKSQDARWAGSSESQRPSSGPGGLKNNTPAGDSISPKPEKSNVAHEKEDTAAKSPAAPVVDEAERKRLADTLRERMEARKLDRSSSLAQMMKAPLERKGSMESEARQSPLGSRKEFDNDKAASSSNAEKDARTREYYAKLDKENTEREAARRAAPFKSSLTSSIESGPAKIQSSLAASIDAAPPRTLKSSLTASMETRPVRTLKSSLAAALAPSRSTATRAKKLQYSLAELRRYDTDDLIDMKIVDVTQIRDPASVIKRSSGVGYGIGRSIGGSIRKGERSGGRGARGQGGLRDGRLDKQGRGGRGGGRGGRGGAGGRGAYGRPPPPPLYDGPIEPLTVSENRWKPTKEKDISSLEKTLNNVKSMLNKLTREKFAKLTNELCAVDIDSFALLSSIVSIIMDKALEEPNFADVYADLCKEFHTRTVKKTWGFLSVLSDENGSFYWTGLTRQHLRHLLAHSTAHAAVLKMLTLLKVPLLRRPTANLFPLLISVVTGTT</sequence>
<dbReference type="GO" id="GO:0016281">
    <property type="term" value="C:eukaryotic translation initiation factor 4F complex"/>
    <property type="evidence" value="ECO:0007669"/>
    <property type="project" value="TreeGrafter"/>
</dbReference>